<dbReference type="GO" id="GO:0008658">
    <property type="term" value="F:penicillin binding"/>
    <property type="evidence" value="ECO:0007669"/>
    <property type="project" value="InterPro"/>
</dbReference>
<evidence type="ECO:0000313" key="2">
    <source>
        <dbReference type="EMBL" id="SVD83814.1"/>
    </source>
</evidence>
<dbReference type="SUPFAM" id="SSF56601">
    <property type="entry name" value="beta-lactamase/transpeptidase-like"/>
    <property type="match status" value="1"/>
</dbReference>
<dbReference type="GO" id="GO:0071555">
    <property type="term" value="P:cell wall organization"/>
    <property type="evidence" value="ECO:0007669"/>
    <property type="project" value="TreeGrafter"/>
</dbReference>
<feature type="domain" description="Penicillin-binding protein transpeptidase" evidence="1">
    <location>
        <begin position="18"/>
        <end position="259"/>
    </location>
</feature>
<dbReference type="InterPro" id="IPR050515">
    <property type="entry name" value="Beta-lactam/transpept"/>
</dbReference>
<dbReference type="Gene3D" id="3.40.710.10">
    <property type="entry name" value="DD-peptidase/beta-lactamase superfamily"/>
    <property type="match status" value="1"/>
</dbReference>
<reference evidence="2" key="1">
    <citation type="submission" date="2018-05" db="EMBL/GenBank/DDBJ databases">
        <authorList>
            <person name="Lanie J.A."/>
            <person name="Ng W.-L."/>
            <person name="Kazmierczak K.M."/>
            <person name="Andrzejewski T.M."/>
            <person name="Davidsen T.M."/>
            <person name="Wayne K.J."/>
            <person name="Tettelin H."/>
            <person name="Glass J.I."/>
            <person name="Rusch D."/>
            <person name="Podicherti R."/>
            <person name="Tsui H.-C.T."/>
            <person name="Winkler M.E."/>
        </authorList>
    </citation>
    <scope>NUCLEOTIDE SEQUENCE</scope>
</reference>
<dbReference type="InterPro" id="IPR001460">
    <property type="entry name" value="PCN-bd_Tpept"/>
</dbReference>
<feature type="non-terminal residue" evidence="2">
    <location>
        <position position="263"/>
    </location>
</feature>
<sequence length="263" mass="29002">PNVFIPSIRSDLWNEYREARPSPLRFRATQERYPPGSIFKIISGLAALEAGSNPTNFVYNPGYAKVGRRRIDDTAPPGHYDFREGFKHSSNTYFITRAIETGAESIITLGNQFFLREKTGLLARQEAKPQFPTLAEVQNRSNWQDGDTANLAIGQGAIAVTPLQMTVMTAAVANGGKVFIPRVVDRIMPADPSRTHEAKQFPPANVRGTLKVKLENLAHVQRAMLADVADDDGTGKRARIEGFAVCGKTGTAEVRNREGRHNI</sequence>
<feature type="non-terminal residue" evidence="2">
    <location>
        <position position="1"/>
    </location>
</feature>
<dbReference type="GO" id="GO:0005886">
    <property type="term" value="C:plasma membrane"/>
    <property type="evidence" value="ECO:0007669"/>
    <property type="project" value="TreeGrafter"/>
</dbReference>
<name>A0A382YKS7_9ZZZZ</name>
<proteinExistence type="predicted"/>
<dbReference type="InterPro" id="IPR012338">
    <property type="entry name" value="Beta-lactam/transpept-like"/>
</dbReference>
<dbReference type="Pfam" id="PF00905">
    <property type="entry name" value="Transpeptidase"/>
    <property type="match status" value="1"/>
</dbReference>
<gene>
    <name evidence="2" type="ORF">METZ01_LOCUS436668</name>
</gene>
<dbReference type="PANTHER" id="PTHR30627">
    <property type="entry name" value="PEPTIDOGLYCAN D,D-TRANSPEPTIDASE"/>
    <property type="match status" value="1"/>
</dbReference>
<protein>
    <recommendedName>
        <fullName evidence="1">Penicillin-binding protein transpeptidase domain-containing protein</fullName>
    </recommendedName>
</protein>
<evidence type="ECO:0000259" key="1">
    <source>
        <dbReference type="Pfam" id="PF00905"/>
    </source>
</evidence>
<dbReference type="AlphaFoldDB" id="A0A382YKS7"/>
<organism evidence="2">
    <name type="scientific">marine metagenome</name>
    <dbReference type="NCBI Taxonomy" id="408172"/>
    <lineage>
        <taxon>unclassified sequences</taxon>
        <taxon>metagenomes</taxon>
        <taxon>ecological metagenomes</taxon>
    </lineage>
</organism>
<dbReference type="EMBL" id="UINC01176607">
    <property type="protein sequence ID" value="SVD83814.1"/>
    <property type="molecule type" value="Genomic_DNA"/>
</dbReference>
<accession>A0A382YKS7</accession>